<comment type="caution">
    <text evidence="2">The sequence shown here is derived from an EMBL/GenBank/DDBJ whole genome shotgun (WGS) entry which is preliminary data.</text>
</comment>
<organism evidence="2 3">
    <name type="scientific">Clonostachys chloroleuca</name>
    <dbReference type="NCBI Taxonomy" id="1926264"/>
    <lineage>
        <taxon>Eukaryota</taxon>
        <taxon>Fungi</taxon>
        <taxon>Dikarya</taxon>
        <taxon>Ascomycota</taxon>
        <taxon>Pezizomycotina</taxon>
        <taxon>Sordariomycetes</taxon>
        <taxon>Hypocreomycetidae</taxon>
        <taxon>Hypocreales</taxon>
        <taxon>Bionectriaceae</taxon>
        <taxon>Clonostachys</taxon>
    </lineage>
</organism>
<dbReference type="AlphaFoldDB" id="A0AA35QDS7"/>
<sequence>FNRLLGYPARIPKLFTSIASFSKIVLSLGVVITFVAANPLQIYDGCISSDFGGRAYDKVILDHCTYPDQTKISELREPDTYASIMLFLAFNKKAKWGSSGWIQGQKIVPGQENEIVRVDEVYLWEHLKLATAGKNMYLKIDGKEETVY</sequence>
<accession>A0AA35QDS7</accession>
<keyword evidence="1" id="KW-0812">Transmembrane</keyword>
<dbReference type="EMBL" id="CABFNP030001335">
    <property type="protein sequence ID" value="CAI6100059.1"/>
    <property type="molecule type" value="Genomic_DNA"/>
</dbReference>
<gene>
    <name evidence="2" type="ORF">CCHLO57077_00016822</name>
</gene>
<keyword evidence="3" id="KW-1185">Reference proteome</keyword>
<protein>
    <submittedName>
        <fullName evidence="2">Uncharacterized protein</fullName>
    </submittedName>
</protein>
<feature type="non-terminal residue" evidence="2">
    <location>
        <position position="1"/>
    </location>
</feature>
<keyword evidence="1" id="KW-0472">Membrane</keyword>
<evidence type="ECO:0000313" key="2">
    <source>
        <dbReference type="EMBL" id="CAI6100059.1"/>
    </source>
</evidence>
<evidence type="ECO:0000256" key="1">
    <source>
        <dbReference type="SAM" id="Phobius"/>
    </source>
</evidence>
<proteinExistence type="predicted"/>
<keyword evidence="1" id="KW-1133">Transmembrane helix</keyword>
<reference evidence="2" key="1">
    <citation type="submission" date="2023-01" db="EMBL/GenBank/DDBJ databases">
        <authorList>
            <person name="Piombo E."/>
        </authorList>
    </citation>
    <scope>NUCLEOTIDE SEQUENCE</scope>
</reference>
<name>A0AA35QDS7_9HYPO</name>
<feature type="transmembrane region" description="Helical" evidence="1">
    <location>
        <begin position="21"/>
        <end position="40"/>
    </location>
</feature>
<evidence type="ECO:0000313" key="3">
    <source>
        <dbReference type="Proteomes" id="UP001160390"/>
    </source>
</evidence>
<dbReference type="Proteomes" id="UP001160390">
    <property type="component" value="Unassembled WGS sequence"/>
</dbReference>